<accession>A0ABS0N3P7</accession>
<protein>
    <submittedName>
        <fullName evidence="1">Uncharacterized protein</fullName>
    </submittedName>
</protein>
<organism evidence="1 2">
    <name type="scientific">Aurantiacibacter sediminis</name>
    <dbReference type="NCBI Taxonomy" id="2793064"/>
    <lineage>
        <taxon>Bacteria</taxon>
        <taxon>Pseudomonadati</taxon>
        <taxon>Pseudomonadota</taxon>
        <taxon>Alphaproteobacteria</taxon>
        <taxon>Sphingomonadales</taxon>
        <taxon>Erythrobacteraceae</taxon>
        <taxon>Aurantiacibacter</taxon>
    </lineage>
</organism>
<comment type="caution">
    <text evidence="1">The sequence shown here is derived from an EMBL/GenBank/DDBJ whole genome shotgun (WGS) entry which is preliminary data.</text>
</comment>
<evidence type="ECO:0000313" key="1">
    <source>
        <dbReference type="EMBL" id="MBH5322606.1"/>
    </source>
</evidence>
<dbReference type="RefSeq" id="WP_197921291.1">
    <property type="nucleotide sequence ID" value="NZ_CAWPTA010000007.1"/>
</dbReference>
<reference evidence="1 2" key="1">
    <citation type="submission" date="2020-11" db="EMBL/GenBank/DDBJ databases">
        <title>Erythrobacter sediminis sp. nov., a marine bacterium from a tidal flat of Garorim Bay.</title>
        <authorList>
            <person name="Kim D."/>
            <person name="Yoo Y."/>
            <person name="Kim J.-J."/>
        </authorList>
    </citation>
    <scope>NUCLEOTIDE SEQUENCE [LARGE SCALE GENOMIC DNA]</scope>
    <source>
        <strain evidence="1 2">JGD-13</strain>
    </source>
</reference>
<sequence>MTQQIILIGLHPDVVDWDKWPDLSPEKLMEGTEKTRTALEEAGYGVTIGLIKTRDEGAAEAATLLSQKPYALALIGAGVRKDDDQFLLFEKLINLIREHAPQAKVAFNSSPSDTVDAVERWL</sequence>
<name>A0ABS0N3P7_9SPHN</name>
<dbReference type="Proteomes" id="UP000602442">
    <property type="component" value="Unassembled WGS sequence"/>
</dbReference>
<dbReference type="EMBL" id="JAEANY010000002">
    <property type="protein sequence ID" value="MBH5322606.1"/>
    <property type="molecule type" value="Genomic_DNA"/>
</dbReference>
<evidence type="ECO:0000313" key="2">
    <source>
        <dbReference type="Proteomes" id="UP000602442"/>
    </source>
</evidence>
<keyword evidence="2" id="KW-1185">Reference proteome</keyword>
<proteinExistence type="predicted"/>
<gene>
    <name evidence="1" type="ORF">I5L03_08415</name>
</gene>